<comment type="similarity">
    <text evidence="2">Belongs to the D-isomer specific 2-hydroxyacid dehydrogenase family.</text>
</comment>
<dbReference type="EC" id="1.1.1.-" evidence="5"/>
<keyword evidence="6" id="KW-1185">Reference proteome</keyword>
<dbReference type="InterPro" id="IPR050223">
    <property type="entry name" value="D-isomer_2-hydroxyacid_DH"/>
</dbReference>
<evidence type="ECO:0000313" key="6">
    <source>
        <dbReference type="Proteomes" id="UP001259572"/>
    </source>
</evidence>
<dbReference type="InterPro" id="IPR006139">
    <property type="entry name" value="D-isomer_2_OHA_DH_cat_dom"/>
</dbReference>
<gene>
    <name evidence="5" type="ORF">RQX22_12395</name>
</gene>
<reference evidence="5 6" key="1">
    <citation type="submission" date="2023-05" db="EMBL/GenBank/DDBJ databases">
        <authorList>
            <person name="Guo Y."/>
        </authorList>
    </citation>
    <scope>NUCLEOTIDE SEQUENCE [LARGE SCALE GENOMIC DNA]</scope>
    <source>
        <strain evidence="5 6">GR2756</strain>
    </source>
</reference>
<feature type="domain" description="D-isomer specific 2-hydroxyacid dehydrogenase NAD-binding" evidence="4">
    <location>
        <begin position="112"/>
        <end position="291"/>
    </location>
</feature>
<dbReference type="Proteomes" id="UP001259572">
    <property type="component" value="Unassembled WGS sequence"/>
</dbReference>
<dbReference type="RefSeq" id="WP_315726854.1">
    <property type="nucleotide sequence ID" value="NZ_JAVUPU010000006.1"/>
</dbReference>
<dbReference type="InterPro" id="IPR036291">
    <property type="entry name" value="NAD(P)-bd_dom_sf"/>
</dbReference>
<proteinExistence type="inferred from homology"/>
<dbReference type="PROSITE" id="PS00671">
    <property type="entry name" value="D_2_HYDROXYACID_DH_3"/>
    <property type="match status" value="1"/>
</dbReference>
<dbReference type="GO" id="GO:0016491">
    <property type="term" value="F:oxidoreductase activity"/>
    <property type="evidence" value="ECO:0007669"/>
    <property type="project" value="UniProtKB-KW"/>
</dbReference>
<dbReference type="SUPFAM" id="SSF52283">
    <property type="entry name" value="Formate/glycerate dehydrogenase catalytic domain-like"/>
    <property type="match status" value="1"/>
</dbReference>
<evidence type="ECO:0000256" key="2">
    <source>
        <dbReference type="RuleBase" id="RU003719"/>
    </source>
</evidence>
<dbReference type="PROSITE" id="PS00670">
    <property type="entry name" value="D_2_HYDROXYACID_DH_2"/>
    <property type="match status" value="1"/>
</dbReference>
<dbReference type="Pfam" id="PF02826">
    <property type="entry name" value="2-Hacid_dh_C"/>
    <property type="match status" value="1"/>
</dbReference>
<name>A0ABU3Q8L9_9SPHN</name>
<keyword evidence="1 2" id="KW-0560">Oxidoreductase</keyword>
<sequence length="323" mass="34798">MSGRPRVLLTRRWPEAAEQEFQRHFEVTLNTSDRPMTEGELAEAMSEFDAVCPTVSDTINATVLAGRPRASLLANFGVGFNHIDIGAARAAGVAVTNTPGVLTDATAEIALLLILMTARRAGEAEREVRARRWAGWRPTHMLGASVTGKTLGLIGFGRIAQATAERARLGFGMTILYHARRRAPAELEERLNACFCENLDELLASADFVSLHVPGGEATHHLVNANRLKAMKPGSFLINTARGDVVDEQALLKALENGPIAGAGLDVYANEPSILPEFTARENVVLLPHIGSATAEARVAMGLRAFENVAAFFEGRTVPDRVV</sequence>
<evidence type="ECO:0000259" key="3">
    <source>
        <dbReference type="Pfam" id="PF00389"/>
    </source>
</evidence>
<dbReference type="Gene3D" id="3.40.50.720">
    <property type="entry name" value="NAD(P)-binding Rossmann-like Domain"/>
    <property type="match status" value="2"/>
</dbReference>
<dbReference type="InterPro" id="IPR006140">
    <property type="entry name" value="D-isomer_DH_NAD-bd"/>
</dbReference>
<evidence type="ECO:0000313" key="5">
    <source>
        <dbReference type="EMBL" id="MDT9599752.1"/>
    </source>
</evidence>
<dbReference type="EMBL" id="JAVUPU010000006">
    <property type="protein sequence ID" value="MDT9599752.1"/>
    <property type="molecule type" value="Genomic_DNA"/>
</dbReference>
<organism evidence="5 6">
    <name type="scientific">Sphingosinicella rhizophila</name>
    <dbReference type="NCBI Taxonomy" id="3050082"/>
    <lineage>
        <taxon>Bacteria</taxon>
        <taxon>Pseudomonadati</taxon>
        <taxon>Pseudomonadota</taxon>
        <taxon>Alphaproteobacteria</taxon>
        <taxon>Sphingomonadales</taxon>
        <taxon>Sphingosinicellaceae</taxon>
        <taxon>Sphingosinicella</taxon>
    </lineage>
</organism>
<dbReference type="CDD" id="cd05301">
    <property type="entry name" value="GDH"/>
    <property type="match status" value="1"/>
</dbReference>
<accession>A0ABU3Q8L9</accession>
<evidence type="ECO:0000256" key="1">
    <source>
        <dbReference type="ARBA" id="ARBA00023002"/>
    </source>
</evidence>
<evidence type="ECO:0000259" key="4">
    <source>
        <dbReference type="Pfam" id="PF02826"/>
    </source>
</evidence>
<comment type="caution">
    <text evidence="5">The sequence shown here is derived from an EMBL/GenBank/DDBJ whole genome shotgun (WGS) entry which is preliminary data.</text>
</comment>
<dbReference type="InterPro" id="IPR029753">
    <property type="entry name" value="D-isomer_DH_CS"/>
</dbReference>
<dbReference type="SUPFAM" id="SSF51735">
    <property type="entry name" value="NAD(P)-binding Rossmann-fold domains"/>
    <property type="match status" value="1"/>
</dbReference>
<protein>
    <submittedName>
        <fullName evidence="5">D-glycerate dehydrogenase</fullName>
        <ecNumber evidence="5">1.1.1.-</ecNumber>
    </submittedName>
</protein>
<dbReference type="PANTHER" id="PTHR10996:SF283">
    <property type="entry name" value="GLYOXYLATE_HYDROXYPYRUVATE REDUCTASE B"/>
    <property type="match status" value="1"/>
</dbReference>
<dbReference type="PANTHER" id="PTHR10996">
    <property type="entry name" value="2-HYDROXYACID DEHYDROGENASE-RELATED"/>
    <property type="match status" value="1"/>
</dbReference>
<feature type="domain" description="D-isomer specific 2-hydroxyacid dehydrogenase catalytic" evidence="3">
    <location>
        <begin position="7"/>
        <end position="322"/>
    </location>
</feature>
<dbReference type="Pfam" id="PF00389">
    <property type="entry name" value="2-Hacid_dh"/>
    <property type="match status" value="1"/>
</dbReference>